<keyword evidence="1" id="KW-0812">Transmembrane</keyword>
<protein>
    <submittedName>
        <fullName evidence="2">Uncharacterized protein</fullName>
    </submittedName>
</protein>
<proteinExistence type="predicted"/>
<reference evidence="2" key="1">
    <citation type="journal article" date="2023" name="Mol. Phylogenet. Evol.">
        <title>Genome-scale phylogeny and comparative genomics of the fungal order Sordariales.</title>
        <authorList>
            <person name="Hensen N."/>
            <person name="Bonometti L."/>
            <person name="Westerberg I."/>
            <person name="Brannstrom I.O."/>
            <person name="Guillou S."/>
            <person name="Cros-Aarteil S."/>
            <person name="Calhoun S."/>
            <person name="Haridas S."/>
            <person name="Kuo A."/>
            <person name="Mondo S."/>
            <person name="Pangilinan J."/>
            <person name="Riley R."/>
            <person name="LaButti K."/>
            <person name="Andreopoulos B."/>
            <person name="Lipzen A."/>
            <person name="Chen C."/>
            <person name="Yan M."/>
            <person name="Daum C."/>
            <person name="Ng V."/>
            <person name="Clum A."/>
            <person name="Steindorff A."/>
            <person name="Ohm R.A."/>
            <person name="Martin F."/>
            <person name="Silar P."/>
            <person name="Natvig D.O."/>
            <person name="Lalanne C."/>
            <person name="Gautier V."/>
            <person name="Ament-Velasquez S.L."/>
            <person name="Kruys A."/>
            <person name="Hutchinson M.I."/>
            <person name="Powell A.J."/>
            <person name="Barry K."/>
            <person name="Miller A.N."/>
            <person name="Grigoriev I.V."/>
            <person name="Debuchy R."/>
            <person name="Gladieux P."/>
            <person name="Hiltunen Thoren M."/>
            <person name="Johannesson H."/>
        </authorList>
    </citation>
    <scope>NUCLEOTIDE SEQUENCE</scope>
    <source>
        <strain evidence="2">SMH4131-1</strain>
    </source>
</reference>
<keyword evidence="3" id="KW-1185">Reference proteome</keyword>
<feature type="transmembrane region" description="Helical" evidence="1">
    <location>
        <begin position="20"/>
        <end position="41"/>
    </location>
</feature>
<accession>A0AAE0IDP8</accession>
<gene>
    <name evidence="2" type="ORF">B0T19DRAFT_462647</name>
</gene>
<name>A0AAE0IDP8_9PEZI</name>
<comment type="caution">
    <text evidence="2">The sequence shown here is derived from an EMBL/GenBank/DDBJ whole genome shotgun (WGS) entry which is preliminary data.</text>
</comment>
<keyword evidence="1" id="KW-0472">Membrane</keyword>
<evidence type="ECO:0000313" key="3">
    <source>
        <dbReference type="Proteomes" id="UP001286456"/>
    </source>
</evidence>
<keyword evidence="1" id="KW-1133">Transmembrane helix</keyword>
<organism evidence="2 3">
    <name type="scientific">Cercophora scortea</name>
    <dbReference type="NCBI Taxonomy" id="314031"/>
    <lineage>
        <taxon>Eukaryota</taxon>
        <taxon>Fungi</taxon>
        <taxon>Dikarya</taxon>
        <taxon>Ascomycota</taxon>
        <taxon>Pezizomycotina</taxon>
        <taxon>Sordariomycetes</taxon>
        <taxon>Sordariomycetidae</taxon>
        <taxon>Sordariales</taxon>
        <taxon>Lasiosphaeriaceae</taxon>
        <taxon>Cercophora</taxon>
    </lineage>
</organism>
<evidence type="ECO:0000313" key="2">
    <source>
        <dbReference type="EMBL" id="KAK3323214.1"/>
    </source>
</evidence>
<dbReference type="AlphaFoldDB" id="A0AAE0IDP8"/>
<evidence type="ECO:0000256" key="1">
    <source>
        <dbReference type="SAM" id="Phobius"/>
    </source>
</evidence>
<sequence>MLHAAIMNSYPKDLVAATKILFILVLSLWALLTFSLPLAVLSRRRQRVDAIPHRESCRTAPGFRQRTILISEVGTAKGLTLARAFYLCGHRVIGVDSHHLSPGRFSRALASFHRLRIPALHSQNNPANALSALRRYSHSFGKILRDEQVDIWVSCVGDDLAFSTSRVKEMVEARNTRCRCIMLESDMASKLLNPFRFIKHASNIGLAARVPETHQVISTEQVALHLFNATSMQRDPLPPRHFILKPSDTAGAYEPHVINGASYRLPQPRGKSLEEFLAEGKFATKGATESWVLQQHMRPVLQFRTHALVIRGRVALFIAAPVNKKVLEMRYYFAESPENDAYAQMLQFTKDFARGSRPAYQPMTGHLSFDFIAVDEANPAATGQNNATTTPAGKLKLYAYAGSPCVRTAVVMMSTPGTQMRAMVDAYLSVLDEPRRGNDGIYRGALPRSLATANIMHDGELTDVITPPPNPYRRFRGGYHVLNLVIRHAWEFLIVERSTRALMAFRNGLAVCRDRFRTSKEATFEDWDPMPFLVYHHLQWTWEVVRDLLLAARR</sequence>
<dbReference type="EMBL" id="JAUEPO010000004">
    <property type="protein sequence ID" value="KAK3323214.1"/>
    <property type="molecule type" value="Genomic_DNA"/>
</dbReference>
<reference evidence="2" key="2">
    <citation type="submission" date="2023-06" db="EMBL/GenBank/DDBJ databases">
        <authorList>
            <consortium name="Lawrence Berkeley National Laboratory"/>
            <person name="Haridas S."/>
            <person name="Hensen N."/>
            <person name="Bonometti L."/>
            <person name="Westerberg I."/>
            <person name="Brannstrom I.O."/>
            <person name="Guillou S."/>
            <person name="Cros-Aarteil S."/>
            <person name="Calhoun S."/>
            <person name="Kuo A."/>
            <person name="Mondo S."/>
            <person name="Pangilinan J."/>
            <person name="Riley R."/>
            <person name="Labutti K."/>
            <person name="Andreopoulos B."/>
            <person name="Lipzen A."/>
            <person name="Chen C."/>
            <person name="Yanf M."/>
            <person name="Daum C."/>
            <person name="Ng V."/>
            <person name="Clum A."/>
            <person name="Steindorff A."/>
            <person name="Ohm R."/>
            <person name="Martin F."/>
            <person name="Silar P."/>
            <person name="Natvig D."/>
            <person name="Lalanne C."/>
            <person name="Gautier V."/>
            <person name="Ament-Velasquez S.L."/>
            <person name="Kruys A."/>
            <person name="Hutchinson M.I."/>
            <person name="Powell A.J."/>
            <person name="Barry K."/>
            <person name="Miller A.N."/>
            <person name="Grigoriev I.V."/>
            <person name="Debuchy R."/>
            <person name="Gladieux P."/>
            <person name="Thoren M.H."/>
            <person name="Johannesson H."/>
        </authorList>
    </citation>
    <scope>NUCLEOTIDE SEQUENCE</scope>
    <source>
        <strain evidence="2">SMH4131-1</strain>
    </source>
</reference>
<dbReference type="Proteomes" id="UP001286456">
    <property type="component" value="Unassembled WGS sequence"/>
</dbReference>